<comment type="caution">
    <text evidence="1">The sequence shown here is derived from an EMBL/GenBank/DDBJ whole genome shotgun (WGS) entry which is preliminary data.</text>
</comment>
<dbReference type="EMBL" id="AWXZ01000023">
    <property type="protein sequence ID" value="ESR25325.1"/>
    <property type="molecule type" value="Genomic_DNA"/>
</dbReference>
<dbReference type="AlphaFoldDB" id="V4RQ63"/>
<evidence type="ECO:0000313" key="1">
    <source>
        <dbReference type="EMBL" id="ESR25325.1"/>
    </source>
</evidence>
<keyword evidence="2" id="KW-1185">Reference proteome</keyword>
<evidence type="ECO:0000313" key="2">
    <source>
        <dbReference type="Proteomes" id="UP000017819"/>
    </source>
</evidence>
<sequence length="56" mass="6239">MLLGVRSEASYRYARAGEHFVIFRENAGAVSVVDFLHVRSDVATALVRLMDAERGE</sequence>
<protein>
    <submittedName>
        <fullName evidence="1">Uncharacterized protein</fullName>
    </submittedName>
</protein>
<name>V4RQ63_9HYPH</name>
<gene>
    <name evidence="1" type="ORF">N177_1842</name>
</gene>
<reference evidence="1 2" key="1">
    <citation type="journal article" date="2014" name="Genome Announc.">
        <title>Draft Genome Sequence of Lutibaculum baratangense Strain AMV1T, Isolated from a Mud Volcano in Andamans, India.</title>
        <authorList>
            <person name="Singh A."/>
            <person name="Sreenivas A."/>
            <person name="Sathyanarayana Reddy G."/>
            <person name="Pinnaka A.K."/>
            <person name="Shivaji S."/>
        </authorList>
    </citation>
    <scope>NUCLEOTIDE SEQUENCE [LARGE SCALE GENOMIC DNA]</scope>
    <source>
        <strain evidence="1 2">AMV1</strain>
    </source>
</reference>
<accession>V4RQ63</accession>
<dbReference type="Proteomes" id="UP000017819">
    <property type="component" value="Unassembled WGS sequence"/>
</dbReference>
<organism evidence="1 2">
    <name type="scientific">Lutibaculum baratangense AMV1</name>
    <dbReference type="NCBI Taxonomy" id="631454"/>
    <lineage>
        <taxon>Bacteria</taxon>
        <taxon>Pseudomonadati</taxon>
        <taxon>Pseudomonadota</taxon>
        <taxon>Alphaproteobacteria</taxon>
        <taxon>Hyphomicrobiales</taxon>
        <taxon>Tepidamorphaceae</taxon>
        <taxon>Lutibaculum</taxon>
    </lineage>
</organism>
<proteinExistence type="predicted"/>